<dbReference type="RefSeq" id="WP_101175999.1">
    <property type="nucleotide sequence ID" value="NZ_PISE01000011.1"/>
</dbReference>
<evidence type="ECO:0000313" key="3">
    <source>
        <dbReference type="Proteomes" id="UP000233375"/>
    </source>
</evidence>
<evidence type="ECO:0000259" key="1">
    <source>
        <dbReference type="SMART" id="SM00849"/>
    </source>
</evidence>
<gene>
    <name evidence="2" type="ORF">CWS01_05070</name>
</gene>
<dbReference type="InterPro" id="IPR050855">
    <property type="entry name" value="NDM-1-like"/>
</dbReference>
<dbReference type="OrthoDB" id="420651at2"/>
<keyword evidence="3" id="KW-1185">Reference proteome</keyword>
<dbReference type="GO" id="GO:0016787">
    <property type="term" value="F:hydrolase activity"/>
    <property type="evidence" value="ECO:0007669"/>
    <property type="project" value="UniProtKB-KW"/>
</dbReference>
<name>A0A2N0Z550_9BACI</name>
<dbReference type="InterPro" id="IPR001279">
    <property type="entry name" value="Metallo-B-lactamas"/>
</dbReference>
<dbReference type="Pfam" id="PF00753">
    <property type="entry name" value="Lactamase_B"/>
    <property type="match status" value="1"/>
</dbReference>
<dbReference type="InterPro" id="IPR036866">
    <property type="entry name" value="RibonucZ/Hydroxyglut_hydro"/>
</dbReference>
<feature type="domain" description="Metallo-beta-lactamase" evidence="1">
    <location>
        <begin position="23"/>
        <end position="222"/>
    </location>
</feature>
<dbReference type="Proteomes" id="UP000233375">
    <property type="component" value="Unassembled WGS sequence"/>
</dbReference>
<dbReference type="SUPFAM" id="SSF56281">
    <property type="entry name" value="Metallo-hydrolase/oxidoreductase"/>
    <property type="match status" value="1"/>
</dbReference>
<protein>
    <submittedName>
        <fullName evidence="2">Zn-dependent hydrolase</fullName>
    </submittedName>
</protein>
<dbReference type="Gene3D" id="3.60.15.10">
    <property type="entry name" value="Ribonuclease Z/Hydroxyacylglutathione hydrolase-like"/>
    <property type="match status" value="1"/>
</dbReference>
<keyword evidence="2" id="KW-0378">Hydrolase</keyword>
<dbReference type="SMART" id="SM00849">
    <property type="entry name" value="Lactamase_B"/>
    <property type="match status" value="1"/>
</dbReference>
<sequence>MQTIEKIGERFWYMTPESETDRPILGMVVGEHKTLMIDAGNSEEHAHSFLEELSTRHVAKPDIVVVTHWHWDHIFGLSALKELVSISSKQTKEEMQKLLPLKWSDEELDKRVKEGTEIDFCANAIKKEYHLHRNIKIVLPQLTFENKIEIDLGGEICVLQHVGGDHAFDSVVIFIKEEKILFLGDSIYADIYSAKRSHTSKEVLRLLDLLETFEANTYILSHWRPISKEEFQAEATLLRSIANYTESFFGDGIKIRNAYKKQVKRELVEDELEVIEYFINGYHDC</sequence>
<dbReference type="PANTHER" id="PTHR42951:SF4">
    <property type="entry name" value="ACYL-COENZYME A THIOESTERASE MBLAC2"/>
    <property type="match status" value="1"/>
</dbReference>
<dbReference type="PANTHER" id="PTHR42951">
    <property type="entry name" value="METALLO-BETA-LACTAMASE DOMAIN-CONTAINING"/>
    <property type="match status" value="1"/>
</dbReference>
<reference evidence="2 3" key="1">
    <citation type="journal article" date="2003" name="Int. J. Syst. Evol. Microbiol.">
        <title>Bacillus nealsonii sp. nov., isolated from a spacecraft-assembly facility, whose spores are gamma-radiation resistant.</title>
        <authorList>
            <person name="Venkateswaran K."/>
            <person name="Kempf M."/>
            <person name="Chen F."/>
            <person name="Satomi M."/>
            <person name="Nicholson W."/>
            <person name="Kern R."/>
        </authorList>
    </citation>
    <scope>NUCLEOTIDE SEQUENCE [LARGE SCALE GENOMIC DNA]</scope>
    <source>
        <strain evidence="2 3">FO-92</strain>
    </source>
</reference>
<proteinExistence type="predicted"/>
<organism evidence="2 3">
    <name type="scientific">Niallia nealsonii</name>
    <dbReference type="NCBI Taxonomy" id="115979"/>
    <lineage>
        <taxon>Bacteria</taxon>
        <taxon>Bacillati</taxon>
        <taxon>Bacillota</taxon>
        <taxon>Bacilli</taxon>
        <taxon>Bacillales</taxon>
        <taxon>Bacillaceae</taxon>
        <taxon>Niallia</taxon>
    </lineage>
</organism>
<comment type="caution">
    <text evidence="2">The sequence shown here is derived from an EMBL/GenBank/DDBJ whole genome shotgun (WGS) entry which is preliminary data.</text>
</comment>
<dbReference type="EMBL" id="PISE01000011">
    <property type="protein sequence ID" value="PKG24633.1"/>
    <property type="molecule type" value="Genomic_DNA"/>
</dbReference>
<accession>A0A2N0Z550</accession>
<dbReference type="AlphaFoldDB" id="A0A2N0Z550"/>
<evidence type="ECO:0000313" key="2">
    <source>
        <dbReference type="EMBL" id="PKG24633.1"/>
    </source>
</evidence>